<sequence length="443" mass="50715">MVISKPKLFVSLFTFCVVGGLVGFVTEHFLLGLLLGSLSWSLYQLRQFQRLYAWAIKTDNSEPPDLPSSWGDLSYALYRLQRSNKEHETKLLSVIRRFQQSSAALEDAVVIIDARDKLEWWNRSAERLLGLKPKIDKKKSILNLLRDPRFIRYYKKQEYSEPFELMSPVHHQMTLQYHITRFGEGDRLLVARDITRLKQLEQTRQTFVANASHELRTPLTVIRGYLETFLDQELPKPIMRGLSQMQQQTLRMESLVSDLLLLSRLESSQHVKDEQPVNLPSLLYRIKRDGILLSGTKEHILTLNIASDKDLLGQPNELHSAFSNLVFNAVRYTPEGCEIKIEWRSDASGGHLSVIDNGRGIESHHIPHLTERFYRVDEGRSSETGGTGLGLSIVKHVLARHGAKLEIKSKLGVGSEFICHFPVDMLTDVEIEESEVDNNISHH</sequence>
<dbReference type="PANTHER" id="PTHR45453:SF1">
    <property type="entry name" value="PHOSPHATE REGULON SENSOR PROTEIN PHOR"/>
    <property type="match status" value="1"/>
</dbReference>
<dbReference type="SUPFAM" id="SSF55874">
    <property type="entry name" value="ATPase domain of HSP90 chaperone/DNA topoisomerase II/histidine kinase"/>
    <property type="match status" value="1"/>
</dbReference>
<reference evidence="19 20" key="2">
    <citation type="journal article" date="2015" name="Syst. Appl. Microbiol.">
        <title>Nitrincola nitratireducens sp. nov. isolated from a haloalkaline crater lake.</title>
        <authorList>
            <person name="Singh A."/>
            <person name="Vaidya B."/>
            <person name="Tanuku N.R."/>
            <person name="Pinnaka A.K."/>
        </authorList>
    </citation>
    <scope>NUCLEOTIDE SEQUENCE [LARGE SCALE GENOMIC DNA]</scope>
    <source>
        <strain evidence="19 20">AK23</strain>
    </source>
</reference>
<dbReference type="InterPro" id="IPR003594">
    <property type="entry name" value="HATPase_dom"/>
</dbReference>
<evidence type="ECO:0000256" key="5">
    <source>
        <dbReference type="ARBA" id="ARBA00022448"/>
    </source>
</evidence>
<evidence type="ECO:0000256" key="7">
    <source>
        <dbReference type="ARBA" id="ARBA00022553"/>
    </source>
</evidence>
<keyword evidence="8" id="KW-0592">Phosphate transport</keyword>
<keyword evidence="12" id="KW-0418">Kinase</keyword>
<evidence type="ECO:0000256" key="13">
    <source>
        <dbReference type="ARBA" id="ARBA00022840"/>
    </source>
</evidence>
<dbReference type="Pfam" id="PF13188">
    <property type="entry name" value="PAS_8"/>
    <property type="match status" value="1"/>
</dbReference>
<dbReference type="GO" id="GO:0016036">
    <property type="term" value="P:cellular response to phosphate starvation"/>
    <property type="evidence" value="ECO:0007669"/>
    <property type="project" value="TreeGrafter"/>
</dbReference>
<evidence type="ECO:0000256" key="12">
    <source>
        <dbReference type="ARBA" id="ARBA00022777"/>
    </source>
</evidence>
<evidence type="ECO:0000256" key="11">
    <source>
        <dbReference type="ARBA" id="ARBA00022741"/>
    </source>
</evidence>
<dbReference type="NCBIfam" id="NF008235">
    <property type="entry name" value="PRK11006.1"/>
    <property type="match status" value="1"/>
</dbReference>
<evidence type="ECO:0000256" key="8">
    <source>
        <dbReference type="ARBA" id="ARBA00022592"/>
    </source>
</evidence>
<dbReference type="InterPro" id="IPR004358">
    <property type="entry name" value="Sig_transdc_His_kin-like_C"/>
</dbReference>
<dbReference type="InterPro" id="IPR000014">
    <property type="entry name" value="PAS"/>
</dbReference>
<keyword evidence="5" id="KW-0813">Transport</keyword>
<gene>
    <name evidence="19" type="primary">phoR_4</name>
    <name evidence="19" type="ORF">D791_03356</name>
</gene>
<dbReference type="STRING" id="1229521.D791_03356"/>
<dbReference type="GO" id="GO:0005524">
    <property type="term" value="F:ATP binding"/>
    <property type="evidence" value="ECO:0007669"/>
    <property type="project" value="UniProtKB-KW"/>
</dbReference>
<dbReference type="InterPro" id="IPR014310">
    <property type="entry name" value="Sig_transdc_His_kinase_PhoR"/>
</dbReference>
<dbReference type="InterPro" id="IPR005467">
    <property type="entry name" value="His_kinase_dom"/>
</dbReference>
<dbReference type="SMART" id="SM00387">
    <property type="entry name" value="HATPase_c"/>
    <property type="match status" value="1"/>
</dbReference>
<dbReference type="Proteomes" id="UP000019464">
    <property type="component" value="Unassembled WGS sequence"/>
</dbReference>
<dbReference type="GO" id="GO:0004721">
    <property type="term" value="F:phosphoprotein phosphatase activity"/>
    <property type="evidence" value="ECO:0007669"/>
    <property type="project" value="InterPro"/>
</dbReference>
<keyword evidence="14" id="KW-1133">Transmembrane helix</keyword>
<dbReference type="Pfam" id="PF00512">
    <property type="entry name" value="HisKA"/>
    <property type="match status" value="1"/>
</dbReference>
<evidence type="ECO:0000256" key="2">
    <source>
        <dbReference type="ARBA" id="ARBA00004236"/>
    </source>
</evidence>
<comment type="catalytic activity">
    <reaction evidence="1">
        <text>ATP + protein L-histidine = ADP + protein N-phospho-L-histidine.</text>
        <dbReference type="EC" id="2.7.13.3"/>
    </reaction>
</comment>
<dbReference type="Gene3D" id="3.30.565.10">
    <property type="entry name" value="Histidine kinase-like ATPase, C-terminal domain"/>
    <property type="match status" value="1"/>
</dbReference>
<keyword evidence="7" id="KW-0597">Phosphoprotein</keyword>
<reference evidence="20" key="1">
    <citation type="submission" date="2012-11" db="EMBL/GenBank/DDBJ databases">
        <authorList>
            <person name="Singh A."/>
            <person name="Pinnaka A.K."/>
            <person name="Vaidya B."/>
        </authorList>
    </citation>
    <scope>NUCLEOTIDE SEQUENCE [LARGE SCALE GENOMIC DNA]</scope>
    <source>
        <strain evidence="20">AK23</strain>
    </source>
</reference>
<dbReference type="PROSITE" id="PS50109">
    <property type="entry name" value="HIS_KIN"/>
    <property type="match status" value="1"/>
</dbReference>
<keyword evidence="15" id="KW-0902">Two-component regulatory system</keyword>
<dbReference type="EC" id="2.7.13.3" evidence="3"/>
<dbReference type="Gene3D" id="3.30.450.20">
    <property type="entry name" value="PAS domain"/>
    <property type="match status" value="1"/>
</dbReference>
<comment type="function">
    <text evidence="17">Member of the two-component regulatory system PhoR/PhoB involved in the phosphate regulon genes expression. PhoR may function as a membrane-associated protein kinase that phosphorylates PhoB in response to environmental signals.</text>
</comment>
<evidence type="ECO:0000313" key="20">
    <source>
        <dbReference type="Proteomes" id="UP000019464"/>
    </source>
</evidence>
<dbReference type="OrthoDB" id="9813151at2"/>
<evidence type="ECO:0000313" key="19">
    <source>
        <dbReference type="EMBL" id="EXJ09684.1"/>
    </source>
</evidence>
<keyword evidence="13" id="KW-0067">ATP-binding</keyword>
<evidence type="ECO:0000256" key="10">
    <source>
        <dbReference type="ARBA" id="ARBA00022692"/>
    </source>
</evidence>
<dbReference type="InterPro" id="IPR021766">
    <property type="entry name" value="PhoR_N"/>
</dbReference>
<keyword evidence="20" id="KW-1185">Reference proteome</keyword>
<evidence type="ECO:0000256" key="15">
    <source>
        <dbReference type="ARBA" id="ARBA00023012"/>
    </source>
</evidence>
<dbReference type="SUPFAM" id="SSF55785">
    <property type="entry name" value="PYP-like sensor domain (PAS domain)"/>
    <property type="match status" value="1"/>
</dbReference>
<dbReference type="InterPro" id="IPR050351">
    <property type="entry name" value="BphY/WalK/GraS-like"/>
</dbReference>
<dbReference type="GO" id="GO:0006817">
    <property type="term" value="P:phosphate ion transport"/>
    <property type="evidence" value="ECO:0007669"/>
    <property type="project" value="UniProtKB-KW"/>
</dbReference>
<protein>
    <recommendedName>
        <fullName evidence="4">Phosphate regulon sensor protein PhoR</fullName>
        <ecNumber evidence="3">2.7.13.3</ecNumber>
    </recommendedName>
</protein>
<dbReference type="AlphaFoldDB" id="W9URG3"/>
<dbReference type="SMART" id="SM00091">
    <property type="entry name" value="PAS"/>
    <property type="match status" value="1"/>
</dbReference>
<dbReference type="InterPro" id="IPR036097">
    <property type="entry name" value="HisK_dim/P_sf"/>
</dbReference>
<dbReference type="FunFam" id="1.10.287.130:FF:000001">
    <property type="entry name" value="Two-component sensor histidine kinase"/>
    <property type="match status" value="1"/>
</dbReference>
<evidence type="ECO:0000256" key="4">
    <source>
        <dbReference type="ARBA" id="ARBA00019665"/>
    </source>
</evidence>
<dbReference type="Pfam" id="PF02518">
    <property type="entry name" value="HATPase_c"/>
    <property type="match status" value="1"/>
</dbReference>
<dbReference type="Pfam" id="PF11808">
    <property type="entry name" value="PhoR"/>
    <property type="match status" value="1"/>
</dbReference>
<dbReference type="SMART" id="SM00388">
    <property type="entry name" value="HisKA"/>
    <property type="match status" value="1"/>
</dbReference>
<accession>W9URG3</accession>
<comment type="subcellular location">
    <subcellularLocation>
        <location evidence="2">Cell membrane</location>
    </subcellularLocation>
</comment>
<feature type="domain" description="Histidine kinase" evidence="18">
    <location>
        <begin position="210"/>
        <end position="425"/>
    </location>
</feature>
<keyword evidence="6" id="KW-1003">Cell membrane</keyword>
<evidence type="ECO:0000256" key="1">
    <source>
        <dbReference type="ARBA" id="ARBA00000085"/>
    </source>
</evidence>
<dbReference type="SUPFAM" id="SSF47384">
    <property type="entry name" value="Homodimeric domain of signal transducing histidine kinase"/>
    <property type="match status" value="1"/>
</dbReference>
<keyword evidence="10" id="KW-0812">Transmembrane</keyword>
<dbReference type="GO" id="GO:0000155">
    <property type="term" value="F:phosphorelay sensor kinase activity"/>
    <property type="evidence" value="ECO:0007669"/>
    <property type="project" value="InterPro"/>
</dbReference>
<comment type="caution">
    <text evidence="19">The sequence shown here is derived from an EMBL/GenBank/DDBJ whole genome shotgun (WGS) entry which is preliminary data.</text>
</comment>
<dbReference type="CDD" id="cd00082">
    <property type="entry name" value="HisKA"/>
    <property type="match status" value="1"/>
</dbReference>
<evidence type="ECO:0000256" key="14">
    <source>
        <dbReference type="ARBA" id="ARBA00022989"/>
    </source>
</evidence>
<dbReference type="InterPro" id="IPR003661">
    <property type="entry name" value="HisK_dim/P_dom"/>
</dbReference>
<dbReference type="InterPro" id="IPR036890">
    <property type="entry name" value="HATPase_C_sf"/>
</dbReference>
<evidence type="ECO:0000259" key="18">
    <source>
        <dbReference type="PROSITE" id="PS50109"/>
    </source>
</evidence>
<name>W9URG3_9GAMM</name>
<dbReference type="Gene3D" id="1.10.287.130">
    <property type="match status" value="1"/>
</dbReference>
<dbReference type="EMBL" id="AONB01000021">
    <property type="protein sequence ID" value="EXJ09684.1"/>
    <property type="molecule type" value="Genomic_DNA"/>
</dbReference>
<dbReference type="RefSeq" id="WP_036513468.1">
    <property type="nucleotide sequence ID" value="NZ_AONB01000021.1"/>
</dbReference>
<organism evidence="19 20">
    <name type="scientific">Nitrincola nitratireducens</name>
    <dbReference type="NCBI Taxonomy" id="1229521"/>
    <lineage>
        <taxon>Bacteria</taxon>
        <taxon>Pseudomonadati</taxon>
        <taxon>Pseudomonadota</taxon>
        <taxon>Gammaproteobacteria</taxon>
        <taxon>Oceanospirillales</taxon>
        <taxon>Oceanospirillaceae</taxon>
        <taxon>Nitrincola</taxon>
    </lineage>
</organism>
<dbReference type="PATRIC" id="fig|1229521.3.peg.3390"/>
<evidence type="ECO:0000256" key="3">
    <source>
        <dbReference type="ARBA" id="ARBA00012438"/>
    </source>
</evidence>
<evidence type="ECO:0000256" key="6">
    <source>
        <dbReference type="ARBA" id="ARBA00022475"/>
    </source>
</evidence>
<proteinExistence type="predicted"/>
<evidence type="ECO:0000256" key="9">
    <source>
        <dbReference type="ARBA" id="ARBA00022679"/>
    </source>
</evidence>
<dbReference type="GO" id="GO:0005886">
    <property type="term" value="C:plasma membrane"/>
    <property type="evidence" value="ECO:0007669"/>
    <property type="project" value="UniProtKB-SubCell"/>
</dbReference>
<evidence type="ECO:0000256" key="16">
    <source>
        <dbReference type="ARBA" id="ARBA00023136"/>
    </source>
</evidence>
<dbReference type="PRINTS" id="PR00344">
    <property type="entry name" value="BCTRLSENSOR"/>
</dbReference>
<dbReference type="PANTHER" id="PTHR45453">
    <property type="entry name" value="PHOSPHATE REGULON SENSOR PROTEIN PHOR"/>
    <property type="match status" value="1"/>
</dbReference>
<evidence type="ECO:0000256" key="17">
    <source>
        <dbReference type="ARBA" id="ARBA00025207"/>
    </source>
</evidence>
<dbReference type="InterPro" id="IPR035965">
    <property type="entry name" value="PAS-like_dom_sf"/>
</dbReference>
<keyword evidence="16" id="KW-0472">Membrane</keyword>
<dbReference type="CDD" id="cd00130">
    <property type="entry name" value="PAS"/>
    <property type="match status" value="1"/>
</dbReference>
<keyword evidence="11" id="KW-0547">Nucleotide-binding</keyword>
<dbReference type="NCBIfam" id="TIGR02966">
    <property type="entry name" value="phoR_proteo"/>
    <property type="match status" value="1"/>
</dbReference>
<keyword evidence="9 19" id="KW-0808">Transferase</keyword>